<protein>
    <submittedName>
        <fullName evidence="3">10914_t:CDS:1</fullName>
    </submittedName>
</protein>
<accession>A0A9N9F492</accession>
<keyword evidence="2" id="KW-0812">Transmembrane</keyword>
<feature type="transmembrane region" description="Helical" evidence="2">
    <location>
        <begin position="20"/>
        <end position="43"/>
    </location>
</feature>
<dbReference type="EMBL" id="CAJVPY010001120">
    <property type="protein sequence ID" value="CAG8508085.1"/>
    <property type="molecule type" value="Genomic_DNA"/>
</dbReference>
<feature type="transmembrane region" description="Helical" evidence="2">
    <location>
        <begin position="144"/>
        <end position="172"/>
    </location>
</feature>
<feature type="transmembrane region" description="Helical" evidence="2">
    <location>
        <begin position="55"/>
        <end position="77"/>
    </location>
</feature>
<keyword evidence="2" id="KW-0472">Membrane</keyword>
<dbReference type="Proteomes" id="UP000789405">
    <property type="component" value="Unassembled WGS sequence"/>
</dbReference>
<comment type="caution">
    <text evidence="3">The sequence shown here is derived from an EMBL/GenBank/DDBJ whole genome shotgun (WGS) entry which is preliminary data.</text>
</comment>
<reference evidence="3" key="1">
    <citation type="submission" date="2021-06" db="EMBL/GenBank/DDBJ databases">
        <authorList>
            <person name="Kallberg Y."/>
            <person name="Tangrot J."/>
            <person name="Rosling A."/>
        </authorList>
    </citation>
    <scope>NUCLEOTIDE SEQUENCE</scope>
    <source>
        <strain evidence="3">MA453B</strain>
    </source>
</reference>
<proteinExistence type="predicted"/>
<evidence type="ECO:0000256" key="2">
    <source>
        <dbReference type="SAM" id="Phobius"/>
    </source>
</evidence>
<sequence>MNLVTKTTKCCCCIPLRGGVIIITLLSLIGTVLNIVSDILSIVNGGNNNNKTTSIISLIFGTLFFPIFVFGLFVLCCAKTARLLRIYSILYNIFTAIEIIGIIISIILFFVFKNSYVNDCININQSNGSSSNDPVGDCNHEFRVVGIVLVIIYIIVIILLIHFALVIAAYAANRRAKEDNASSGREVSESNVSSAHEISTPGVTGKKSEI</sequence>
<dbReference type="OrthoDB" id="2350867at2759"/>
<feature type="transmembrane region" description="Helical" evidence="2">
    <location>
        <begin position="89"/>
        <end position="112"/>
    </location>
</feature>
<name>A0A9N9F492_9GLOM</name>
<evidence type="ECO:0000256" key="1">
    <source>
        <dbReference type="SAM" id="MobiDB-lite"/>
    </source>
</evidence>
<keyword evidence="4" id="KW-1185">Reference proteome</keyword>
<keyword evidence="2" id="KW-1133">Transmembrane helix</keyword>
<dbReference type="AlphaFoldDB" id="A0A9N9F492"/>
<evidence type="ECO:0000313" key="3">
    <source>
        <dbReference type="EMBL" id="CAG8508085.1"/>
    </source>
</evidence>
<gene>
    <name evidence="3" type="ORF">DERYTH_LOCUS3244</name>
</gene>
<feature type="region of interest" description="Disordered" evidence="1">
    <location>
        <begin position="179"/>
        <end position="210"/>
    </location>
</feature>
<evidence type="ECO:0000313" key="4">
    <source>
        <dbReference type="Proteomes" id="UP000789405"/>
    </source>
</evidence>
<feature type="compositionally biased region" description="Polar residues" evidence="1">
    <location>
        <begin position="181"/>
        <end position="197"/>
    </location>
</feature>
<organism evidence="3 4">
    <name type="scientific">Dentiscutata erythropus</name>
    <dbReference type="NCBI Taxonomy" id="1348616"/>
    <lineage>
        <taxon>Eukaryota</taxon>
        <taxon>Fungi</taxon>
        <taxon>Fungi incertae sedis</taxon>
        <taxon>Mucoromycota</taxon>
        <taxon>Glomeromycotina</taxon>
        <taxon>Glomeromycetes</taxon>
        <taxon>Diversisporales</taxon>
        <taxon>Gigasporaceae</taxon>
        <taxon>Dentiscutata</taxon>
    </lineage>
</organism>